<name>A0A7S4SQD1_9STRA</name>
<reference evidence="2" key="1">
    <citation type="submission" date="2021-01" db="EMBL/GenBank/DDBJ databases">
        <authorList>
            <person name="Corre E."/>
            <person name="Pelletier E."/>
            <person name="Niang G."/>
            <person name="Scheremetjew M."/>
            <person name="Finn R."/>
            <person name="Kale V."/>
            <person name="Holt S."/>
            <person name="Cochrane G."/>
            <person name="Meng A."/>
            <person name="Brown T."/>
            <person name="Cohen L."/>
        </authorList>
    </citation>
    <scope>NUCLEOTIDE SEQUENCE</scope>
    <source>
        <strain evidence="2">GSO104</strain>
    </source>
</reference>
<evidence type="ECO:0000256" key="1">
    <source>
        <dbReference type="SAM" id="MobiDB-lite"/>
    </source>
</evidence>
<accession>A0A7S4SQD1</accession>
<dbReference type="EMBL" id="HBNS01051732">
    <property type="protein sequence ID" value="CAE4652597.1"/>
    <property type="molecule type" value="Transcribed_RNA"/>
</dbReference>
<organism evidence="2">
    <name type="scientific">Ditylum brightwellii</name>
    <dbReference type="NCBI Taxonomy" id="49249"/>
    <lineage>
        <taxon>Eukaryota</taxon>
        <taxon>Sar</taxon>
        <taxon>Stramenopiles</taxon>
        <taxon>Ochrophyta</taxon>
        <taxon>Bacillariophyta</taxon>
        <taxon>Mediophyceae</taxon>
        <taxon>Lithodesmiophycidae</taxon>
        <taxon>Lithodesmiales</taxon>
        <taxon>Lithodesmiaceae</taxon>
        <taxon>Ditylum</taxon>
    </lineage>
</organism>
<protein>
    <submittedName>
        <fullName evidence="2">Uncharacterized protein</fullName>
    </submittedName>
</protein>
<evidence type="ECO:0000313" key="2">
    <source>
        <dbReference type="EMBL" id="CAE4652597.1"/>
    </source>
</evidence>
<proteinExistence type="predicted"/>
<feature type="compositionally biased region" description="Acidic residues" evidence="1">
    <location>
        <begin position="26"/>
        <end position="35"/>
    </location>
</feature>
<gene>
    <name evidence="2" type="ORF">DBRI00130_LOCUS38286</name>
</gene>
<feature type="region of interest" description="Disordered" evidence="1">
    <location>
        <begin position="19"/>
        <end position="48"/>
    </location>
</feature>
<sequence length="177" mass="20505">MPAMDPIAALQLCQMEETIKDKEETISEEEEEEQDTSSPSSSSRTPLQRRCASEISKQWKDLTIDDDETDDAIVHALLLGQRTDFLVDVFVQCLQNSRAFLKASEDWNNILQKELDTAKEKYEEQLKVKNHASHYNRCWVLLHQSFRRIFAKPPHLQQLLPPTVTNNNDTEEEGEFL</sequence>
<dbReference type="AlphaFoldDB" id="A0A7S4SQD1"/>